<evidence type="ECO:0000313" key="2">
    <source>
        <dbReference type="EMBL" id="GAA1836536.1"/>
    </source>
</evidence>
<evidence type="ECO:0000313" key="3">
    <source>
        <dbReference type="Proteomes" id="UP001501746"/>
    </source>
</evidence>
<keyword evidence="1" id="KW-0812">Transmembrane</keyword>
<protein>
    <submittedName>
        <fullName evidence="2">Uncharacterized protein</fullName>
    </submittedName>
</protein>
<organism evidence="2 3">
    <name type="scientific">Agromyces salentinus</name>
    <dbReference type="NCBI Taxonomy" id="269421"/>
    <lineage>
        <taxon>Bacteria</taxon>
        <taxon>Bacillati</taxon>
        <taxon>Actinomycetota</taxon>
        <taxon>Actinomycetes</taxon>
        <taxon>Micrococcales</taxon>
        <taxon>Microbacteriaceae</taxon>
        <taxon>Agromyces</taxon>
    </lineage>
</organism>
<proteinExistence type="predicted"/>
<dbReference type="EMBL" id="BAAANK010000005">
    <property type="protein sequence ID" value="GAA1836536.1"/>
    <property type="molecule type" value="Genomic_DNA"/>
</dbReference>
<evidence type="ECO:0000256" key="1">
    <source>
        <dbReference type="SAM" id="Phobius"/>
    </source>
</evidence>
<dbReference type="Proteomes" id="UP001501746">
    <property type="component" value="Unassembled WGS sequence"/>
</dbReference>
<feature type="transmembrane region" description="Helical" evidence="1">
    <location>
        <begin position="59"/>
        <end position="79"/>
    </location>
</feature>
<accession>A0ABP4Z3S4</accession>
<gene>
    <name evidence="2" type="ORF">GCM10009750_21840</name>
</gene>
<dbReference type="RefSeq" id="WP_157428677.1">
    <property type="nucleotide sequence ID" value="NZ_BAAANK010000005.1"/>
</dbReference>
<keyword evidence="1" id="KW-0472">Membrane</keyword>
<sequence length="237" mass="25333">MSTDGDQHETEPDRQIARLLHRAAPQITPKDDALAARMAEMAAAAIREERGAQRRKQGIAAGILAPVLLLGSAGAAYAATTVDWSSFWGASTTTEWADWAQRPDATITYTLPGGGSCELRLGEFEYNPDPNGPTDVGTEPRAVDASLDYVHGADVLADADVDGVIRENRSDENWADDGSGNAVRFGFGTENVNADMEYNLAVREAVHEAIIAHLDMLGIPSTGLGFQSQEQCTGMTQ</sequence>
<reference evidence="3" key="1">
    <citation type="journal article" date="2019" name="Int. J. Syst. Evol. Microbiol.">
        <title>The Global Catalogue of Microorganisms (GCM) 10K type strain sequencing project: providing services to taxonomists for standard genome sequencing and annotation.</title>
        <authorList>
            <consortium name="The Broad Institute Genomics Platform"/>
            <consortium name="The Broad Institute Genome Sequencing Center for Infectious Disease"/>
            <person name="Wu L."/>
            <person name="Ma J."/>
        </authorList>
    </citation>
    <scope>NUCLEOTIDE SEQUENCE [LARGE SCALE GENOMIC DNA]</scope>
    <source>
        <strain evidence="3">JCM 14323</strain>
    </source>
</reference>
<name>A0ABP4Z3S4_9MICO</name>
<keyword evidence="3" id="KW-1185">Reference proteome</keyword>
<keyword evidence="1" id="KW-1133">Transmembrane helix</keyword>
<comment type="caution">
    <text evidence="2">The sequence shown here is derived from an EMBL/GenBank/DDBJ whole genome shotgun (WGS) entry which is preliminary data.</text>
</comment>